<dbReference type="Proteomes" id="UP000026906">
    <property type="component" value="Segment"/>
</dbReference>
<dbReference type="EMBL" id="KJ489401">
    <property type="protein sequence ID" value="AHZ10775.1"/>
    <property type="molecule type" value="Genomic_DNA"/>
</dbReference>
<keyword evidence="2" id="KW-1185">Reference proteome</keyword>
<organism evidence="1 2">
    <name type="scientific">Bacillus phage Megatron</name>
    <dbReference type="NCBI Taxonomy" id="1486661"/>
    <lineage>
        <taxon>Viruses</taxon>
        <taxon>Duplodnaviria</taxon>
        <taxon>Heunggongvirae</taxon>
        <taxon>Uroviricota</taxon>
        <taxon>Caudoviricetes</taxon>
        <taxon>Herelleviridae</taxon>
        <taxon>Bastillevirinae</taxon>
        <taxon>Wphvirus</taxon>
        <taxon>Wphvirus megatron</taxon>
    </lineage>
</organism>
<evidence type="ECO:0000313" key="2">
    <source>
        <dbReference type="Proteomes" id="UP000026906"/>
    </source>
</evidence>
<proteinExistence type="predicted"/>
<dbReference type="GeneID" id="19525902"/>
<reference evidence="2" key="1">
    <citation type="submission" date="2014-09" db="EMBL/GenBank/DDBJ databases">
        <authorList>
            <person name="Sauder A.B."/>
            <person name="McKenzie Q.R."/>
            <person name="Temple L.M."/>
            <person name="Alexis B.K."/>
            <person name="Al-Atrache Z."/>
            <person name="Lewis L.O."/>
            <person name="Loesser-Casey K.E."/>
            <person name="Mitchell K.J."/>
        </authorList>
    </citation>
    <scope>NUCLEOTIDE SEQUENCE [LARGE SCALE GENOMIC DNA]</scope>
</reference>
<protein>
    <submittedName>
        <fullName evidence="1">Uncharacterized protein</fullName>
    </submittedName>
</protein>
<evidence type="ECO:0000313" key="1">
    <source>
        <dbReference type="EMBL" id="AHZ10775.1"/>
    </source>
</evidence>
<dbReference type="RefSeq" id="YP_009036264.1">
    <property type="nucleotide sequence ID" value="NC_024211.1"/>
</dbReference>
<dbReference type="KEGG" id="vg:19525902"/>
<accession>A0A024B2W5</accession>
<name>A0A024B2W5_9CAUD</name>
<sequence>MSNPHEFITTSLNELHAIKHKLSLLDRMATMAADAGMWSALAGIREEEARLNELRKAYFFYE</sequence>